<dbReference type="Pfam" id="PF09949">
    <property type="entry name" value="APP1_cat"/>
    <property type="match status" value="1"/>
</dbReference>
<dbReference type="RefSeq" id="XP_018185099.1">
    <property type="nucleotide sequence ID" value="XM_018333495.1"/>
</dbReference>
<feature type="compositionally biased region" description="Low complexity" evidence="1">
    <location>
        <begin position="543"/>
        <end position="554"/>
    </location>
</feature>
<dbReference type="InterPro" id="IPR036412">
    <property type="entry name" value="HAD-like_sf"/>
</dbReference>
<dbReference type="OrthoDB" id="2117591at2759"/>
<dbReference type="InParanoid" id="A0A164ZUI7"/>
<feature type="region of interest" description="Disordered" evidence="1">
    <location>
        <begin position="1"/>
        <end position="30"/>
    </location>
</feature>
<dbReference type="STRING" id="1328760.A0A164ZUI7"/>
<feature type="region of interest" description="Disordered" evidence="1">
    <location>
        <begin position="97"/>
        <end position="121"/>
    </location>
</feature>
<evidence type="ECO:0000313" key="3">
    <source>
        <dbReference type="EMBL" id="KZF19544.1"/>
    </source>
</evidence>
<feature type="region of interest" description="Disordered" evidence="1">
    <location>
        <begin position="218"/>
        <end position="285"/>
    </location>
</feature>
<dbReference type="InterPro" id="IPR017210">
    <property type="entry name" value="APP1"/>
</dbReference>
<dbReference type="InterPro" id="IPR052935">
    <property type="entry name" value="Mg2+_PAP"/>
</dbReference>
<evidence type="ECO:0000313" key="4">
    <source>
        <dbReference type="Proteomes" id="UP000076632"/>
    </source>
</evidence>
<feature type="compositionally biased region" description="Polar residues" evidence="1">
    <location>
        <begin position="724"/>
        <end position="737"/>
    </location>
</feature>
<feature type="region of interest" description="Disordered" evidence="1">
    <location>
        <begin position="175"/>
        <end position="204"/>
    </location>
</feature>
<feature type="compositionally biased region" description="Pro residues" evidence="1">
    <location>
        <begin position="631"/>
        <end position="641"/>
    </location>
</feature>
<dbReference type="AlphaFoldDB" id="A0A164ZUI7"/>
<dbReference type="Proteomes" id="UP000076632">
    <property type="component" value="Unassembled WGS sequence"/>
</dbReference>
<feature type="compositionally biased region" description="Pro residues" evidence="1">
    <location>
        <begin position="742"/>
        <end position="752"/>
    </location>
</feature>
<feature type="compositionally biased region" description="Low complexity" evidence="1">
    <location>
        <begin position="758"/>
        <end position="780"/>
    </location>
</feature>
<feature type="compositionally biased region" description="Pro residues" evidence="1">
    <location>
        <begin position="781"/>
        <end position="790"/>
    </location>
</feature>
<proteinExistence type="predicted"/>
<feature type="compositionally biased region" description="Polar residues" evidence="1">
    <location>
        <begin position="108"/>
        <end position="121"/>
    </location>
</feature>
<evidence type="ECO:0000256" key="1">
    <source>
        <dbReference type="SAM" id="MobiDB-lite"/>
    </source>
</evidence>
<dbReference type="EMBL" id="KV407466">
    <property type="protein sequence ID" value="KZF19544.1"/>
    <property type="molecule type" value="Genomic_DNA"/>
</dbReference>
<gene>
    <name evidence="3" type="ORF">L228DRAFT_251163</name>
</gene>
<name>A0A164ZUI7_XYLHT</name>
<feature type="region of interest" description="Disordered" evidence="1">
    <location>
        <begin position="816"/>
        <end position="869"/>
    </location>
</feature>
<feature type="region of interest" description="Disordered" evidence="1">
    <location>
        <begin position="627"/>
        <end position="799"/>
    </location>
</feature>
<dbReference type="Gene3D" id="3.40.50.1000">
    <property type="entry name" value="HAD superfamily/HAD-like"/>
    <property type="match status" value="1"/>
</dbReference>
<dbReference type="InterPro" id="IPR023214">
    <property type="entry name" value="HAD_sf"/>
</dbReference>
<dbReference type="GeneID" id="28898632"/>
<evidence type="ECO:0000259" key="2">
    <source>
        <dbReference type="Pfam" id="PF09949"/>
    </source>
</evidence>
<feature type="compositionally biased region" description="Low complexity" evidence="1">
    <location>
        <begin position="175"/>
        <end position="194"/>
    </location>
</feature>
<dbReference type="InterPro" id="IPR019236">
    <property type="entry name" value="APP1_cat"/>
</dbReference>
<feature type="region of interest" description="Disordered" evidence="1">
    <location>
        <begin position="529"/>
        <end position="593"/>
    </location>
</feature>
<dbReference type="GO" id="GO:0030479">
    <property type="term" value="C:actin cortical patch"/>
    <property type="evidence" value="ECO:0007669"/>
    <property type="project" value="TreeGrafter"/>
</dbReference>
<organism evidence="3 4">
    <name type="scientific">Xylona heveae (strain CBS 132557 / TC161)</name>
    <dbReference type="NCBI Taxonomy" id="1328760"/>
    <lineage>
        <taxon>Eukaryota</taxon>
        <taxon>Fungi</taxon>
        <taxon>Dikarya</taxon>
        <taxon>Ascomycota</taxon>
        <taxon>Pezizomycotina</taxon>
        <taxon>Xylonomycetes</taxon>
        <taxon>Xylonales</taxon>
        <taxon>Xylonaceae</taxon>
        <taxon>Xylona</taxon>
    </lineage>
</organism>
<keyword evidence="4" id="KW-1185">Reference proteome</keyword>
<dbReference type="PANTHER" id="PTHR28208:SF3">
    <property type="entry name" value="PHOSPHATIDATE PHOSPHATASE APP1"/>
    <property type="match status" value="1"/>
</dbReference>
<dbReference type="OMA" id="RGPMTRK"/>
<feature type="compositionally biased region" description="Polar residues" evidence="1">
    <location>
        <begin position="241"/>
        <end position="267"/>
    </location>
</feature>
<dbReference type="PIRSF" id="PIRSF037464">
    <property type="entry name" value="UCP037464_APP1"/>
    <property type="match status" value="1"/>
</dbReference>
<feature type="domain" description="Phosphatidate phosphatase APP1 catalytic" evidence="2">
    <location>
        <begin position="371"/>
        <end position="520"/>
    </location>
</feature>
<sequence length="939" mass="102497">MTQPGSYAGIDGRGSLPPDGRDKNTRRRKLAGYLKAANELRQSYQQAYIQRSGRDRGSFSHDDDAGIPGAFPEVDIVRHGDEEMVLFPSYARRHVKSERRRPEYGSMRQPTGVESDQTQISGTGDAQYWHREWEKHEDETAVVDVDVRGWIYSPHRGPMTRKNRILIGLARQLSGVPAPSGRASAPSSRSTSPVGERRDPLMEADLVTRAAETILKKGEGEAEVAKRGGYSETPRTDDSASARTSRNPSPVRLSRTTTGTSAVTESDPQPGIVKRASWNQPSNMNPEQLAMANAHLMARLKPFLTNPLSGAPITVFFYDENTSRSRTVMTDDSGHFSVRAALDFVPKNVRVLASEDLSAMTEVRITEPVGVSVISDIDDTIKHSGVASGAREMFRNTFIRELDELSIDGVKEWYSKLAEMGVKMHYVSNSPWQLYPLLVSYFAKAGLPPGSFHLKAYTGMLQGIFEPVAERKKSALEKILKDFPKRKFILVGDSGEADLEVYTDVALAHPGRVLGVFIRDVTTPQRKHFFDSSVGPVGGDSGGSSSHSRSTSDGPVSRGDALEMRPALPPRTPRRGSEVRTYTSPLIDLDEEEDDYPQHIENVLLPEEPPARRPAYDHGLEQLKNAFTPIKPKPAPPPRPTKPAALRSNSEEAIEQARLRNAASENNKKGVPPPPPKPRQYSGAAQPASIGPSQTISRKPAPDSSANSHSTLEEQGYGAVLRQKVSSAYNADPSTMVHSAEPTPPPPPPPRPATNVRSSTASAPYHTSSSSSPPAYSSRAKPPPPTPPPRRTLTSYPAAAAHFATSRLASGWNASTSSLQNLSSGHGAEPRGFSSRSNSFSDPNLPHLGGAGGGNGSGNNSQEQYHPVSKKVELWNRRLARAQKLLERQDVILRTWREGSDVMDDAIKLVEHAQKFADLEARREAKAEARAQAEAEKKA</sequence>
<dbReference type="PANTHER" id="PTHR28208">
    <property type="entry name" value="PHOSPHATIDATE PHOSPHATASE APP1"/>
    <property type="match status" value="1"/>
</dbReference>
<reference evidence="3 4" key="1">
    <citation type="journal article" date="2016" name="Fungal Biol.">
        <title>The genome of Xylona heveae provides a window into fungal endophytism.</title>
        <authorList>
            <person name="Gazis R."/>
            <person name="Kuo A."/>
            <person name="Riley R."/>
            <person name="LaButti K."/>
            <person name="Lipzen A."/>
            <person name="Lin J."/>
            <person name="Amirebrahimi M."/>
            <person name="Hesse C.N."/>
            <person name="Spatafora J.W."/>
            <person name="Henrissat B."/>
            <person name="Hainaut M."/>
            <person name="Grigoriev I.V."/>
            <person name="Hibbett D.S."/>
        </authorList>
    </citation>
    <scope>NUCLEOTIDE SEQUENCE [LARGE SCALE GENOMIC DNA]</scope>
    <source>
        <strain evidence="3 4">TC161</strain>
    </source>
</reference>
<dbReference type="SUPFAM" id="SSF56784">
    <property type="entry name" value="HAD-like"/>
    <property type="match status" value="1"/>
</dbReference>
<dbReference type="GO" id="GO:0008195">
    <property type="term" value="F:phosphatidate phosphatase activity"/>
    <property type="evidence" value="ECO:0007669"/>
    <property type="project" value="InterPro"/>
</dbReference>
<protein>
    <recommendedName>
        <fullName evidence="2">Phosphatidate phosphatase APP1 catalytic domain-containing protein</fullName>
    </recommendedName>
</protein>
<accession>A0A164ZUI7</accession>